<proteinExistence type="predicted"/>
<dbReference type="AlphaFoldDB" id="A0A2D6YNG2"/>
<organism evidence="1 2">
    <name type="scientific">SAR324 cluster bacterium</name>
    <dbReference type="NCBI Taxonomy" id="2024889"/>
    <lineage>
        <taxon>Bacteria</taxon>
        <taxon>Deltaproteobacteria</taxon>
        <taxon>SAR324 cluster</taxon>
    </lineage>
</organism>
<accession>A0A2D6YNG2</accession>
<protein>
    <recommendedName>
        <fullName evidence="3">Hydrogenase maturation protease</fullName>
    </recommendedName>
</protein>
<evidence type="ECO:0000313" key="2">
    <source>
        <dbReference type="Proteomes" id="UP000226525"/>
    </source>
</evidence>
<dbReference type="EMBL" id="NZEX01000179">
    <property type="protein sequence ID" value="MAH64672.1"/>
    <property type="molecule type" value="Genomic_DNA"/>
</dbReference>
<dbReference type="Proteomes" id="UP000226525">
    <property type="component" value="Unassembled WGS sequence"/>
</dbReference>
<sequence length="213" mass="23913">MRVLIGIVGHSPILDSYPLGPLLMQDLQNRDWGTMIVDIENMTWSPIHVTQRLQDQQTSYDRTVLIGSSAGCLRPGNVVAYRWLGGEMSTLKLQERVYEGVTGVVSLDNTLVIGDYFKVWSDEVFTVEIDLPVDTFGEIVMAENIGLESEANLREILGFDPDMARKRIADLACCAAQHGATGMEKILDKSVNDLVDSELFTKYEFKQYLNYVN</sequence>
<evidence type="ECO:0000313" key="1">
    <source>
        <dbReference type="EMBL" id="MAH64672.1"/>
    </source>
</evidence>
<reference evidence="2" key="1">
    <citation type="submission" date="2017-09" db="EMBL/GenBank/DDBJ databases">
        <title>The Reconstruction of 2,631 Draft Metagenome-Assembled Genomes from the Global Oceans.</title>
        <authorList>
            <person name="Tully B.J."/>
            <person name="Graham E.D."/>
            <person name="Heidelberg J.F."/>
        </authorList>
    </citation>
    <scope>NUCLEOTIDE SEQUENCE [LARGE SCALE GENOMIC DNA]</scope>
</reference>
<gene>
    <name evidence="1" type="ORF">CMN54_14765</name>
</gene>
<name>A0A2D6YNG2_9DELT</name>
<evidence type="ECO:0008006" key="3">
    <source>
        <dbReference type="Google" id="ProtNLM"/>
    </source>
</evidence>
<comment type="caution">
    <text evidence="1">The sequence shown here is derived from an EMBL/GenBank/DDBJ whole genome shotgun (WGS) entry which is preliminary data.</text>
</comment>